<dbReference type="EMBL" id="VVXH01000016">
    <property type="protein sequence ID" value="KAA2376332.1"/>
    <property type="molecule type" value="Genomic_DNA"/>
</dbReference>
<accession>A0A5B3GT03</accession>
<reference evidence="1 2" key="1">
    <citation type="journal article" date="2019" name="Nat. Med.">
        <title>A library of human gut bacterial isolates paired with longitudinal multiomics data enables mechanistic microbiome research.</title>
        <authorList>
            <person name="Poyet M."/>
            <person name="Groussin M."/>
            <person name="Gibbons S.M."/>
            <person name="Avila-Pacheco J."/>
            <person name="Jiang X."/>
            <person name="Kearney S.M."/>
            <person name="Perrotta A.R."/>
            <person name="Berdy B."/>
            <person name="Zhao S."/>
            <person name="Lieberman T.D."/>
            <person name="Swanson P.K."/>
            <person name="Smith M."/>
            <person name="Roesemann S."/>
            <person name="Alexander J.E."/>
            <person name="Rich S.A."/>
            <person name="Livny J."/>
            <person name="Vlamakis H."/>
            <person name="Clish C."/>
            <person name="Bullock K."/>
            <person name="Deik A."/>
            <person name="Scott J."/>
            <person name="Pierce K.A."/>
            <person name="Xavier R.J."/>
            <person name="Alm E.J."/>
        </authorList>
    </citation>
    <scope>NUCLEOTIDE SEQUENCE [LARGE SCALE GENOMIC DNA]</scope>
    <source>
        <strain evidence="1 2">BIOML-A266</strain>
    </source>
</reference>
<evidence type="ECO:0000313" key="2">
    <source>
        <dbReference type="Proteomes" id="UP000322940"/>
    </source>
</evidence>
<dbReference type="AlphaFoldDB" id="A0A5B3GT03"/>
<comment type="caution">
    <text evidence="1">The sequence shown here is derived from an EMBL/GenBank/DDBJ whole genome shotgun (WGS) entry which is preliminary data.</text>
</comment>
<evidence type="ECO:0000313" key="1">
    <source>
        <dbReference type="EMBL" id="KAA2376332.1"/>
    </source>
</evidence>
<dbReference type="GeneID" id="92758172"/>
<dbReference type="RefSeq" id="WP_015545825.1">
    <property type="nucleotide sequence ID" value="NZ_JADMRE010000015.1"/>
</dbReference>
<keyword evidence="1" id="KW-0808">Transferase</keyword>
<dbReference type="Proteomes" id="UP000322940">
    <property type="component" value="Unassembled WGS sequence"/>
</dbReference>
<dbReference type="InterPro" id="IPR029063">
    <property type="entry name" value="SAM-dependent_MTases_sf"/>
</dbReference>
<gene>
    <name evidence="1" type="ORF">F2Y10_13540</name>
</gene>
<keyword evidence="1" id="KW-0489">Methyltransferase</keyword>
<dbReference type="GO" id="GO:0032259">
    <property type="term" value="P:methylation"/>
    <property type="evidence" value="ECO:0007669"/>
    <property type="project" value="UniProtKB-KW"/>
</dbReference>
<proteinExistence type="predicted"/>
<protein>
    <submittedName>
        <fullName evidence="1">SAM-dependent methyltransferase</fullName>
    </submittedName>
</protein>
<sequence>MTPKKIIEADIAQLVPDDVNFNKGTQFGQSLIEKSLRQFGAGRSILLDKNNRIIAGNKTVENAGQIGLEKVLIVETTGEEIVAVKRTDIDLDTREGRELALADNATGAANLAWDEAALTQASDKWDIAPDDWGVELEGYGGEGGQGEEDTEEQLRRLKDDFVMPPFSVLNTRTAEWQERRRAWLEIGIKSEEGRDEDLTFAKSAQPPAFYDTKNALRETLGREPSTDELLAEMEKQGIQAMATTSIFDPVLTELSYRWFNIEGGRILDPFAGGSVRGIVAAKLNMPYVGNDLREKQVVANIENAKEVLGNMPADIAPRWTVGDSTQLEDVLQKNGVTGDFDMVFSCPPYADLEVYSNDPRDISNMDYPQFLEAYKAAIKQACARLKNNRFAVFVVGDIRDKKGIYRNFIGHTIEAFTECGLSYYNHLILVNQVTSLAIRVRKQMNTGRKIGKLHQNVLVFCKGSVEETVDQFEEVQVTKAVEQFNKTRANSGLHDDVLVFYKGDPKAIKEEFGELHAGDDLPQ</sequence>
<dbReference type="Gene3D" id="3.40.50.150">
    <property type="entry name" value="Vaccinia Virus protein VP39"/>
    <property type="match status" value="1"/>
</dbReference>
<dbReference type="SUPFAM" id="SSF53335">
    <property type="entry name" value="S-adenosyl-L-methionine-dependent methyltransferases"/>
    <property type="match status" value="1"/>
</dbReference>
<name>A0A5B3GT03_9BACT</name>
<dbReference type="GO" id="GO:0008168">
    <property type="term" value="F:methyltransferase activity"/>
    <property type="evidence" value="ECO:0007669"/>
    <property type="project" value="UniProtKB-KW"/>
</dbReference>
<organism evidence="1 2">
    <name type="scientific">Alistipes onderdonkii</name>
    <dbReference type="NCBI Taxonomy" id="328813"/>
    <lineage>
        <taxon>Bacteria</taxon>
        <taxon>Pseudomonadati</taxon>
        <taxon>Bacteroidota</taxon>
        <taxon>Bacteroidia</taxon>
        <taxon>Bacteroidales</taxon>
        <taxon>Rikenellaceae</taxon>
        <taxon>Alistipes</taxon>
    </lineage>
</organism>